<feature type="signal peptide" evidence="2">
    <location>
        <begin position="1"/>
        <end position="31"/>
    </location>
</feature>
<dbReference type="SUPFAM" id="SSF48452">
    <property type="entry name" value="TPR-like"/>
    <property type="match status" value="1"/>
</dbReference>
<keyword evidence="4" id="KW-1185">Reference proteome</keyword>
<accession>A0A8S8XHQ0</accession>
<feature type="compositionally biased region" description="Low complexity" evidence="1">
    <location>
        <begin position="67"/>
        <end position="93"/>
    </location>
</feature>
<keyword evidence="2" id="KW-0732">Signal</keyword>
<evidence type="ECO:0000256" key="2">
    <source>
        <dbReference type="SAM" id="SignalP"/>
    </source>
</evidence>
<feature type="compositionally biased region" description="Pro residues" evidence="1">
    <location>
        <begin position="117"/>
        <end position="126"/>
    </location>
</feature>
<evidence type="ECO:0000256" key="1">
    <source>
        <dbReference type="SAM" id="MobiDB-lite"/>
    </source>
</evidence>
<sequence length="977" mass="104585">MQHRPATMRGLRGATALALMFALALPTLARAEIGPPSEAAASEPEQKQSTPTQSKKKTRDQRRREAAAPSESEAPPPTTTRSPTRSSSSTARSKQAAVQPVSETPPPPTRNTKPTKITPPPAPTPAPAVATKQAPTPAPLAASQQMALQQPVGTVRPGTKGAANSARPTGPAPLPTVAPAPPPVAAPVAVASGPVAPATPEYILKVTPLAASNAAVFRRPGALWVVVDQPTAAAAFEIGGPKKAQMQAPKRTALGAATAFRVDLPEGLVPTVTKTGLTWTVTLTPHDDPNPVSPDPRVVMFDNKARLQIEAPRGSTPVTLNDPDTGDTLLVVPMPIESKGYDGGREYAEFELIPAAHGVVVRPISDTVGVTTGTDVVAIDAPGGLKLSSVPNLKSPTQQVSSALNAEMGPVRVFDMSGWRGTGPKRQLVLRRRELEQQATSRKEPVQRLPTYLELARLHLTYAYGPETLGYLTLAVQAEPGIEASPEFRQLRGAAYALTGNIDGTRDDLGLPPVYDPTDLSLFRGYALARNDRWDDAYRAFHSGLPLLAAYPDELFRPLALTAIDAATRQGDTGMAKTLLSKLEERESLRRPTQAAASYFRGQVLANEGDAQGASVMFRAAALSRDQWFRSRGELALVEQGLAAGTMETAEALPRLEKLRLAWRGDDLEIRVLTLLGQQRVAAGQPEDGLSALKIAAAITNETPKGEEIKQSMTRIFDDLFEANGADKLTPLRALAIFQDYRDLSPQVAKQDAVIERLADRMVQIDLLDQAADLLAKQVAIKTEAADKARLGARIAGIRLNDSKPDLAIQALDQSNGDKLAPELTGERRLLRARAMSKLGKTDEATALIKDDTSSAADQLRVDIAWQARRWKAASDALARLAGPPPADGGRIDDNKARLVLNRAVALALAEDQNALQQLRQVWWPFMRDSKDGELFQVLTRSAAEGGLDLETIRAQVAEIDMFKGFLAAYRKPPGGA</sequence>
<dbReference type="RefSeq" id="WP_420245000.1">
    <property type="nucleotide sequence ID" value="NZ_BOPV01000001.1"/>
</dbReference>
<proteinExistence type="predicted"/>
<reference evidence="3" key="1">
    <citation type="submission" date="2021-02" db="EMBL/GenBank/DDBJ databases">
        <title>Genome sequence of Rhodospirillales sp. strain TMPK1 isolated from soil.</title>
        <authorList>
            <person name="Nakai R."/>
            <person name="Kusada H."/>
            <person name="Tamaki H."/>
        </authorList>
    </citation>
    <scope>NUCLEOTIDE SEQUENCE</scope>
    <source>
        <strain evidence="3">TMPK1</strain>
    </source>
</reference>
<evidence type="ECO:0000313" key="4">
    <source>
        <dbReference type="Proteomes" id="UP000681075"/>
    </source>
</evidence>
<comment type="caution">
    <text evidence="3">The sequence shown here is derived from an EMBL/GenBank/DDBJ whole genome shotgun (WGS) entry which is preliminary data.</text>
</comment>
<evidence type="ECO:0000313" key="3">
    <source>
        <dbReference type="EMBL" id="GIL41502.1"/>
    </source>
</evidence>
<dbReference type="EMBL" id="BOPV01000001">
    <property type="protein sequence ID" value="GIL41502.1"/>
    <property type="molecule type" value="Genomic_DNA"/>
</dbReference>
<dbReference type="InterPro" id="IPR011990">
    <property type="entry name" value="TPR-like_helical_dom_sf"/>
</dbReference>
<organism evidence="3 4">
    <name type="scientific">Roseiterribacter gracilis</name>
    <dbReference type="NCBI Taxonomy" id="2812848"/>
    <lineage>
        <taxon>Bacteria</taxon>
        <taxon>Pseudomonadati</taxon>
        <taxon>Pseudomonadota</taxon>
        <taxon>Alphaproteobacteria</taxon>
        <taxon>Rhodospirillales</taxon>
        <taxon>Roseiterribacteraceae</taxon>
        <taxon>Roseiterribacter</taxon>
    </lineage>
</organism>
<evidence type="ECO:0008006" key="5">
    <source>
        <dbReference type="Google" id="ProtNLM"/>
    </source>
</evidence>
<name>A0A8S8XHQ0_9PROT</name>
<dbReference type="Proteomes" id="UP000681075">
    <property type="component" value="Unassembled WGS sequence"/>
</dbReference>
<dbReference type="AlphaFoldDB" id="A0A8S8XHQ0"/>
<feature type="compositionally biased region" description="Polar residues" evidence="1">
    <location>
        <begin position="142"/>
        <end position="152"/>
    </location>
</feature>
<gene>
    <name evidence="3" type="ORF">TMPK1_37390</name>
</gene>
<feature type="region of interest" description="Disordered" evidence="1">
    <location>
        <begin position="34"/>
        <end position="178"/>
    </location>
</feature>
<feature type="chain" id="PRO_5035715208" description="Tetratricopeptide repeat protein" evidence="2">
    <location>
        <begin position="32"/>
        <end position="977"/>
    </location>
</feature>
<protein>
    <recommendedName>
        <fullName evidence="5">Tetratricopeptide repeat protein</fullName>
    </recommendedName>
</protein>